<dbReference type="InterPro" id="IPR004839">
    <property type="entry name" value="Aminotransferase_I/II_large"/>
</dbReference>
<evidence type="ECO:0000256" key="2">
    <source>
        <dbReference type="ARBA" id="ARBA00003444"/>
    </source>
</evidence>
<dbReference type="Gene3D" id="3.40.640.10">
    <property type="entry name" value="Type I PLP-dependent aspartate aminotransferase-like (Major domain)"/>
    <property type="match status" value="1"/>
</dbReference>
<organism evidence="11 12">
    <name type="scientific">Aerophobetes bacterium</name>
    <dbReference type="NCBI Taxonomy" id="2030807"/>
    <lineage>
        <taxon>Bacteria</taxon>
        <taxon>Candidatus Aerophobota</taxon>
    </lineage>
</organism>
<comment type="pathway">
    <text evidence="3">Cofactor biosynthesis; adenosylcobalamin biosynthesis.</text>
</comment>
<dbReference type="InterPro" id="IPR004838">
    <property type="entry name" value="NHTrfase_class1_PyrdxlP-BS"/>
</dbReference>
<dbReference type="CDD" id="cd00609">
    <property type="entry name" value="AAT_like"/>
    <property type="match status" value="1"/>
</dbReference>
<name>A0A662D7Z7_UNCAE</name>
<comment type="function">
    <text evidence="2">Decarboxylates L-threonine-O-3-phosphate to yield (R)-1-amino-2-propanol O-2-phosphate, the precursor for the linkage between the nucleotide loop and the corrin ring in cobalamin.</text>
</comment>
<dbReference type="PANTHER" id="PTHR42885:SF1">
    <property type="entry name" value="THREONINE-PHOSPHATE DECARBOXYLASE"/>
    <property type="match status" value="1"/>
</dbReference>
<dbReference type="PROSITE" id="PS00105">
    <property type="entry name" value="AA_TRANSFER_CLASS_1"/>
    <property type="match status" value="1"/>
</dbReference>
<dbReference type="GO" id="GO:0048472">
    <property type="term" value="F:threonine-phosphate decarboxylase activity"/>
    <property type="evidence" value="ECO:0007669"/>
    <property type="project" value="UniProtKB-EC"/>
</dbReference>
<gene>
    <name evidence="11" type="ORF">DRJ04_09570</name>
</gene>
<dbReference type="SUPFAM" id="SSF53383">
    <property type="entry name" value="PLP-dependent transferases"/>
    <property type="match status" value="1"/>
</dbReference>
<dbReference type="GO" id="GO:0009236">
    <property type="term" value="P:cobalamin biosynthetic process"/>
    <property type="evidence" value="ECO:0007669"/>
    <property type="project" value="UniProtKB-UniPathway"/>
</dbReference>
<evidence type="ECO:0000256" key="9">
    <source>
        <dbReference type="ARBA" id="ARBA00048531"/>
    </source>
</evidence>
<dbReference type="EMBL" id="QMQA01000344">
    <property type="protein sequence ID" value="RLE09888.1"/>
    <property type="molecule type" value="Genomic_DNA"/>
</dbReference>
<keyword evidence="7 11" id="KW-0456">Lyase</keyword>
<dbReference type="EC" id="4.1.1.81" evidence="4"/>
<sequence length="343" mass="39088">KYEILPDDVIDFSANINPWGVSLEVVEAVKKRLDTIFRYPDPECRRLTGILSQMLRLNQKNILIGNGATEIIYLVMEALKPARVIVPCPTFTEYERAIKLAGGRVKYLYLKEENNFTLEVGRLIKEAKDAGMILLCNPNNPTGTILSRDKLCEVAHMSKKLGKFLVVDESFIDFQPECSILDEVRKNSSLVILRSFTKFFSIAGLRLGYGVSSREVIEKMKSFKQPWTVNCLAQVAGVHILQNMKKAEEMKEKVIKERDFLYKNLCKIEGIKPYPSQANFILIKIKKASFSSSKLTEELIKRGILVRDCCNFPGLSDKFIRVAVRKREDNRKLIHHLSQILGG</sequence>
<dbReference type="AlphaFoldDB" id="A0A662D7Z7"/>
<evidence type="ECO:0000256" key="5">
    <source>
        <dbReference type="ARBA" id="ARBA00022573"/>
    </source>
</evidence>
<dbReference type="GO" id="GO:0030170">
    <property type="term" value="F:pyridoxal phosphate binding"/>
    <property type="evidence" value="ECO:0007669"/>
    <property type="project" value="InterPro"/>
</dbReference>
<dbReference type="InterPro" id="IPR015421">
    <property type="entry name" value="PyrdxlP-dep_Trfase_major"/>
</dbReference>
<evidence type="ECO:0000256" key="4">
    <source>
        <dbReference type="ARBA" id="ARBA00012285"/>
    </source>
</evidence>
<evidence type="ECO:0000313" key="11">
    <source>
        <dbReference type="EMBL" id="RLE09888.1"/>
    </source>
</evidence>
<evidence type="ECO:0000256" key="7">
    <source>
        <dbReference type="ARBA" id="ARBA00023239"/>
    </source>
</evidence>
<dbReference type="InterPro" id="IPR005860">
    <property type="entry name" value="CobD"/>
</dbReference>
<keyword evidence="5" id="KW-0169">Cobalamin biosynthesis</keyword>
<protein>
    <recommendedName>
        <fullName evidence="4">threonine-phosphate decarboxylase</fullName>
        <ecNumber evidence="4">4.1.1.81</ecNumber>
    </recommendedName>
    <alternativeName>
        <fullName evidence="8">L-threonine-O-3-phosphate decarboxylase</fullName>
    </alternativeName>
</protein>
<evidence type="ECO:0000256" key="6">
    <source>
        <dbReference type="ARBA" id="ARBA00022898"/>
    </source>
</evidence>
<evidence type="ECO:0000256" key="1">
    <source>
        <dbReference type="ARBA" id="ARBA00001933"/>
    </source>
</evidence>
<dbReference type="NCBIfam" id="TIGR01140">
    <property type="entry name" value="L_thr_O3P_dcar"/>
    <property type="match status" value="1"/>
</dbReference>
<dbReference type="InterPro" id="IPR015424">
    <property type="entry name" value="PyrdxlP-dep_Trfase"/>
</dbReference>
<feature type="domain" description="Aminotransferase class I/classII large" evidence="10">
    <location>
        <begin position="8"/>
        <end position="337"/>
    </location>
</feature>
<comment type="catalytic activity">
    <reaction evidence="9">
        <text>O-phospho-L-threonine + H(+) = (R)-1-aminopropan-2-yl phosphate + CO2</text>
        <dbReference type="Rhea" id="RHEA:11492"/>
        <dbReference type="ChEBI" id="CHEBI:15378"/>
        <dbReference type="ChEBI" id="CHEBI:16526"/>
        <dbReference type="ChEBI" id="CHEBI:58563"/>
        <dbReference type="ChEBI" id="CHEBI:58675"/>
        <dbReference type="EC" id="4.1.1.81"/>
    </reaction>
</comment>
<evidence type="ECO:0000313" key="12">
    <source>
        <dbReference type="Proteomes" id="UP000280417"/>
    </source>
</evidence>
<evidence type="ECO:0000259" key="10">
    <source>
        <dbReference type="Pfam" id="PF00155"/>
    </source>
</evidence>
<dbReference type="PANTHER" id="PTHR42885">
    <property type="entry name" value="HISTIDINOL-PHOSPHATE AMINOTRANSFERASE-RELATED"/>
    <property type="match status" value="1"/>
</dbReference>
<dbReference type="Gene3D" id="3.90.1150.10">
    <property type="entry name" value="Aspartate Aminotransferase, domain 1"/>
    <property type="match status" value="1"/>
</dbReference>
<dbReference type="UniPathway" id="UPA00148"/>
<evidence type="ECO:0000256" key="8">
    <source>
        <dbReference type="ARBA" id="ARBA00029996"/>
    </source>
</evidence>
<evidence type="ECO:0000256" key="3">
    <source>
        <dbReference type="ARBA" id="ARBA00004953"/>
    </source>
</evidence>
<feature type="non-terminal residue" evidence="11">
    <location>
        <position position="1"/>
    </location>
</feature>
<proteinExistence type="predicted"/>
<comment type="caution">
    <text evidence="11">The sequence shown here is derived from an EMBL/GenBank/DDBJ whole genome shotgun (WGS) entry which is preliminary data.</text>
</comment>
<comment type="cofactor">
    <cofactor evidence="1">
        <name>pyridoxal 5'-phosphate</name>
        <dbReference type="ChEBI" id="CHEBI:597326"/>
    </cofactor>
</comment>
<dbReference type="Pfam" id="PF00155">
    <property type="entry name" value="Aminotran_1_2"/>
    <property type="match status" value="1"/>
</dbReference>
<keyword evidence="6" id="KW-0663">Pyridoxal phosphate</keyword>
<dbReference type="Proteomes" id="UP000280417">
    <property type="component" value="Unassembled WGS sequence"/>
</dbReference>
<reference evidence="11 12" key="1">
    <citation type="submission" date="2018-06" db="EMBL/GenBank/DDBJ databases">
        <title>Extensive metabolic versatility and redundancy in microbially diverse, dynamic hydrothermal sediments.</title>
        <authorList>
            <person name="Dombrowski N."/>
            <person name="Teske A."/>
            <person name="Baker B.J."/>
        </authorList>
    </citation>
    <scope>NUCLEOTIDE SEQUENCE [LARGE SCALE GENOMIC DNA]</scope>
    <source>
        <strain evidence="11">B3_G15</strain>
    </source>
</reference>
<dbReference type="InterPro" id="IPR015422">
    <property type="entry name" value="PyrdxlP-dep_Trfase_small"/>
</dbReference>
<accession>A0A662D7Z7</accession>